<sequence length="203" mass="23684">MNNHSHCEHIIACLKCNELLTLPNGTISETTTKVTYPGQNCVNFLYCGESYFANLLSVFQPTRDTYPSLPSLLSFTPTNEHQRKVINNKNRHVPYNIPSNFARNENKKPISFDLIFIEDIDDKRPIPKKPEIVKHCFEIDSREEIKKSVEKIFSKLKDKDWEFLRCESFKLIPANIPWTIGELERISGSRKKLYIGYKKRPYS</sequence>
<dbReference type="Proteomes" id="UP000018888">
    <property type="component" value="Unassembled WGS sequence"/>
</dbReference>
<name>A0A2H5RFT9_RHIID</name>
<organism evidence="1 2">
    <name type="scientific">Rhizophagus irregularis (strain DAOM 181602 / DAOM 197198 / MUCL 43194)</name>
    <name type="common">Arbuscular mycorrhizal fungus</name>
    <name type="synonym">Glomus intraradices</name>
    <dbReference type="NCBI Taxonomy" id="747089"/>
    <lineage>
        <taxon>Eukaryota</taxon>
        <taxon>Fungi</taxon>
        <taxon>Fungi incertae sedis</taxon>
        <taxon>Mucoromycota</taxon>
        <taxon>Glomeromycotina</taxon>
        <taxon>Glomeromycetes</taxon>
        <taxon>Glomerales</taxon>
        <taxon>Glomeraceae</taxon>
        <taxon>Rhizophagus</taxon>
    </lineage>
</organism>
<reference evidence="1 2" key="2">
    <citation type="journal article" date="2018" name="New Phytol.">
        <title>High intraspecific genome diversity in the model arbuscular mycorrhizal symbiont Rhizophagus irregularis.</title>
        <authorList>
            <person name="Chen E.C.H."/>
            <person name="Morin E."/>
            <person name="Beaudet D."/>
            <person name="Noel J."/>
            <person name="Yildirir G."/>
            <person name="Ndikumana S."/>
            <person name="Charron P."/>
            <person name="St-Onge C."/>
            <person name="Giorgi J."/>
            <person name="Kruger M."/>
            <person name="Marton T."/>
            <person name="Ropars J."/>
            <person name="Grigoriev I.V."/>
            <person name="Hainaut M."/>
            <person name="Henrissat B."/>
            <person name="Roux C."/>
            <person name="Martin F."/>
            <person name="Corradi N."/>
        </authorList>
    </citation>
    <scope>NUCLEOTIDE SEQUENCE [LARGE SCALE GENOMIC DNA]</scope>
    <source>
        <strain evidence="1 2">DAOM 197198</strain>
    </source>
</reference>
<comment type="caution">
    <text evidence="1">The sequence shown here is derived from an EMBL/GenBank/DDBJ whole genome shotgun (WGS) entry which is preliminary data.</text>
</comment>
<evidence type="ECO:0000313" key="1">
    <source>
        <dbReference type="EMBL" id="POG77358.1"/>
    </source>
</evidence>
<keyword evidence="2" id="KW-1185">Reference proteome</keyword>
<gene>
    <name evidence="1" type="ORF">GLOIN_2v1548262</name>
</gene>
<accession>A0A2H5RFT9</accession>
<dbReference type="AlphaFoldDB" id="A0A2H5RFT9"/>
<dbReference type="VEuPathDB" id="FungiDB:RhiirFUN_022663"/>
<reference evidence="1 2" key="1">
    <citation type="journal article" date="2013" name="Proc. Natl. Acad. Sci. U.S.A.">
        <title>Genome of an arbuscular mycorrhizal fungus provides insight into the oldest plant symbiosis.</title>
        <authorList>
            <person name="Tisserant E."/>
            <person name="Malbreil M."/>
            <person name="Kuo A."/>
            <person name="Kohler A."/>
            <person name="Symeonidi A."/>
            <person name="Balestrini R."/>
            <person name="Charron P."/>
            <person name="Duensing N."/>
            <person name="Frei Dit Frey N."/>
            <person name="Gianinazzi-Pearson V."/>
            <person name="Gilbert L.B."/>
            <person name="Handa Y."/>
            <person name="Herr J.R."/>
            <person name="Hijri M."/>
            <person name="Koul R."/>
            <person name="Kawaguchi M."/>
            <person name="Krajinski F."/>
            <person name="Lammers P.J."/>
            <person name="Masclaux F.G."/>
            <person name="Murat C."/>
            <person name="Morin E."/>
            <person name="Ndikumana S."/>
            <person name="Pagni M."/>
            <person name="Petitpierre D."/>
            <person name="Requena N."/>
            <person name="Rosikiewicz P."/>
            <person name="Riley R."/>
            <person name="Saito K."/>
            <person name="San Clemente H."/>
            <person name="Shapiro H."/>
            <person name="van Tuinen D."/>
            <person name="Becard G."/>
            <person name="Bonfante P."/>
            <person name="Paszkowski U."/>
            <person name="Shachar-Hill Y.Y."/>
            <person name="Tuskan G.A."/>
            <person name="Young P.W."/>
            <person name="Sanders I.R."/>
            <person name="Henrissat B."/>
            <person name="Rensing S.A."/>
            <person name="Grigoriev I.V."/>
            <person name="Corradi N."/>
            <person name="Roux C."/>
            <person name="Martin F."/>
        </authorList>
    </citation>
    <scope>NUCLEOTIDE SEQUENCE [LARGE SCALE GENOMIC DNA]</scope>
    <source>
        <strain evidence="1 2">DAOM 197198</strain>
    </source>
</reference>
<dbReference type="EMBL" id="AUPC02000041">
    <property type="protein sequence ID" value="POG77358.1"/>
    <property type="molecule type" value="Genomic_DNA"/>
</dbReference>
<proteinExistence type="predicted"/>
<protein>
    <submittedName>
        <fullName evidence="1">Uncharacterized protein</fullName>
    </submittedName>
</protein>
<evidence type="ECO:0000313" key="2">
    <source>
        <dbReference type="Proteomes" id="UP000018888"/>
    </source>
</evidence>